<evidence type="ECO:0000256" key="1">
    <source>
        <dbReference type="ARBA" id="ARBA00010021"/>
    </source>
</evidence>
<name>A7I1S2_CAMHC</name>
<dbReference type="InterPro" id="IPR049383">
    <property type="entry name" value="UbiD-like_N"/>
</dbReference>
<feature type="domain" description="3-octaprenyl-4-hydroxybenzoate carboxy-lyase-like C-terminal" evidence="4">
    <location>
        <begin position="324"/>
        <end position="445"/>
    </location>
</feature>
<dbReference type="KEGG" id="cha:CHAB381_0901"/>
<comment type="similarity">
    <text evidence="1">Belongs to the UbiD family.</text>
</comment>
<dbReference type="InterPro" id="IPR048304">
    <property type="entry name" value="UbiD_Rift_dom"/>
</dbReference>
<evidence type="ECO:0000259" key="4">
    <source>
        <dbReference type="Pfam" id="PF20696"/>
    </source>
</evidence>
<accession>A7I1S2</accession>
<dbReference type="Proteomes" id="UP000002407">
    <property type="component" value="Chromosome"/>
</dbReference>
<dbReference type="OrthoDB" id="9809841at2"/>
<evidence type="ECO:0000259" key="2">
    <source>
        <dbReference type="Pfam" id="PF01977"/>
    </source>
</evidence>
<dbReference type="GO" id="GO:0008694">
    <property type="term" value="F:4-hydroxy-3-polyprenylbenzoate decarboxylase activity"/>
    <property type="evidence" value="ECO:0007669"/>
    <property type="project" value="TreeGrafter"/>
</dbReference>
<dbReference type="Pfam" id="PF20696">
    <property type="entry name" value="UbiD_C"/>
    <property type="match status" value="1"/>
</dbReference>
<evidence type="ECO:0000313" key="5">
    <source>
        <dbReference type="EMBL" id="ABS50972.1"/>
    </source>
</evidence>
<dbReference type="EMBL" id="CP000776">
    <property type="protein sequence ID" value="ABS50972.1"/>
    <property type="molecule type" value="Genomic_DNA"/>
</dbReference>
<dbReference type="InterPro" id="IPR002830">
    <property type="entry name" value="UbiD"/>
</dbReference>
<dbReference type="eggNOG" id="COG0043">
    <property type="taxonomic scope" value="Bacteria"/>
</dbReference>
<dbReference type="SUPFAM" id="SSF143968">
    <property type="entry name" value="UbiD C-terminal domain-like"/>
    <property type="match status" value="2"/>
</dbReference>
<dbReference type="HOGENOM" id="CLU_023348_4_0_7"/>
<dbReference type="PANTHER" id="PTHR30108">
    <property type="entry name" value="3-OCTAPRENYL-4-HYDROXYBENZOATE CARBOXY-LYASE-RELATED"/>
    <property type="match status" value="1"/>
</dbReference>
<feature type="domain" description="3-octaprenyl-4-hydroxybenzoate carboxy-lyase-like N-terminal" evidence="3">
    <location>
        <begin position="5"/>
        <end position="87"/>
    </location>
</feature>
<feature type="domain" description="3-octaprenyl-4-hydroxybenzoate carboxy-lyase-like Rift-related" evidence="2">
    <location>
        <begin position="120"/>
        <end position="318"/>
    </location>
</feature>
<dbReference type="Gene3D" id="3.40.1670.10">
    <property type="entry name" value="UbiD C-terminal domain-like"/>
    <property type="match status" value="1"/>
</dbReference>
<dbReference type="STRING" id="360107.CHAB381_0901"/>
<gene>
    <name evidence="5" type="ordered locus">CHAB381_0901</name>
</gene>
<dbReference type="NCBIfam" id="TIGR03701">
    <property type="entry name" value="mena_SCO4490"/>
    <property type="match status" value="1"/>
</dbReference>
<dbReference type="AlphaFoldDB" id="A7I1S2"/>
<proteinExistence type="inferred from homology"/>
<dbReference type="GO" id="GO:0006744">
    <property type="term" value="P:ubiquinone biosynthetic process"/>
    <property type="evidence" value="ECO:0007669"/>
    <property type="project" value="TreeGrafter"/>
</dbReference>
<dbReference type="PANTHER" id="PTHR30108:SF17">
    <property type="entry name" value="FERULIC ACID DECARBOXYLASE 1"/>
    <property type="match status" value="1"/>
</dbReference>
<dbReference type="GO" id="GO:0005829">
    <property type="term" value="C:cytosol"/>
    <property type="evidence" value="ECO:0007669"/>
    <property type="project" value="TreeGrafter"/>
</dbReference>
<dbReference type="SUPFAM" id="SSF50475">
    <property type="entry name" value="FMN-binding split barrel"/>
    <property type="match status" value="1"/>
</dbReference>
<keyword evidence="6" id="KW-1185">Reference proteome</keyword>
<evidence type="ECO:0000313" key="6">
    <source>
        <dbReference type="Proteomes" id="UP000002407"/>
    </source>
</evidence>
<dbReference type="RefSeq" id="WP_012108754.1">
    <property type="nucleotide sequence ID" value="NC_009714.1"/>
</dbReference>
<organism evidence="5 6">
    <name type="scientific">Campylobacter hominis (strain ATCC BAA-381 / DSM 21671 / CCUG 45161 / LMG 19568 / NCTC 13146 / CH001A)</name>
    <dbReference type="NCBI Taxonomy" id="360107"/>
    <lineage>
        <taxon>Bacteria</taxon>
        <taxon>Pseudomonadati</taxon>
        <taxon>Campylobacterota</taxon>
        <taxon>Epsilonproteobacteria</taxon>
        <taxon>Campylobacterales</taxon>
        <taxon>Campylobacteraceae</taxon>
        <taxon>Campylobacter</taxon>
    </lineage>
</organism>
<dbReference type="Pfam" id="PF01977">
    <property type="entry name" value="UbiD"/>
    <property type="match status" value="1"/>
</dbReference>
<evidence type="ECO:0000259" key="3">
    <source>
        <dbReference type="Pfam" id="PF20695"/>
    </source>
</evidence>
<dbReference type="InterPro" id="IPR049381">
    <property type="entry name" value="UbiD-like_C"/>
</dbReference>
<dbReference type="NCBIfam" id="TIGR00148">
    <property type="entry name" value="UbiD family decarboxylase"/>
    <property type="match status" value="1"/>
</dbReference>
<dbReference type="InterPro" id="IPR022390">
    <property type="entry name" value="HBDC"/>
</dbReference>
<protein>
    <submittedName>
        <fullName evidence="5">3-polyprenyl-4hydroxybenzoate decarboxylase</fullName>
    </submittedName>
</protein>
<dbReference type="Pfam" id="PF20695">
    <property type="entry name" value="UbiD_N"/>
    <property type="match status" value="1"/>
</dbReference>
<reference evidence="6" key="1">
    <citation type="submission" date="2007-07" db="EMBL/GenBank/DDBJ databases">
        <title>Complete genome sequence of Campylobacter hominis ATCC BAA-381, a commensal isolated from the human gastrointestinal tract.</title>
        <authorList>
            <person name="Fouts D.E."/>
            <person name="Mongodin E.F."/>
            <person name="Puiu D."/>
            <person name="Sebastian Y."/>
            <person name="Miller W.G."/>
            <person name="Mandrell R.E."/>
            <person name="Nelson K.E."/>
        </authorList>
    </citation>
    <scope>NUCLEOTIDE SEQUENCE [LARGE SCALE GENOMIC DNA]</scope>
    <source>
        <strain evidence="6">ATCC BAA-381 / LMG 19568 / NCTC 13146 / CH001A</strain>
    </source>
</reference>
<sequence>MREWIEKFHKAGLLRVIDEPCDIDLEIAHTSYIEVKKSDSKALLFTHPTDKNGKKYPPVLTNIFGSFEALKLIFGRNPDEIACEIENLLKPKKAQNFKEKLEFLSYLISLRKVFTTRFQGKPPCEEVVKKGKDVDLGELPILKTWSKDAGAFITMGQIYTKSLNGETQNLGMYRLQVHSKNELGMHWQIHKDGANFYNEYKKLGLKMPVSVAIGGDPLYTWCAQAPLPKGVFELLLYGFIRKNPARLVRSLTNDIFIPYDSDFVIEGYVDTAADPINEGPFGDHTGFYTPVLPFPVMKVGAITYKKDPIFLATVVGKPPLEDKFMGYATERIFLPLFKTSAPDLIDYKMPENGVFHNLILAKIKVNYPGAAKQIMHAFWGVGQMSFVKHAVFADENAPKLTDYENFTRYVLNRFGVKSLFFSEGICDELDHASPNALFGGKLGIDVTNDFSGETPEILSDMKLLDKFHSECECINDLKQYFTDTKNPIVLINISKDRQVSEIFTKILKFKKNFKILIFLDKKNDINNAYMSIWRITNNIDALRDIYLDGEQVCVDATAKGKIDGFTREWPDETVCDKEVIKKLIDRKIINNDITLFRKFEIL</sequence>